<protein>
    <submittedName>
        <fullName evidence="1">Uncharacterized protein</fullName>
    </submittedName>
</protein>
<dbReference type="Proteomes" id="UP000186922">
    <property type="component" value="Unassembled WGS sequence"/>
</dbReference>
<name>A0A1D1UX77_RAMVA</name>
<sequence length="60" mass="6457">MARSTVPERAMCASAGARLSRQPSSISAAIMARLTAPERCQVEPTAFIYFCGYYGSPHCS</sequence>
<reference evidence="1 2" key="1">
    <citation type="journal article" date="2016" name="Nat. Commun.">
        <title>Extremotolerant tardigrade genome and improved radiotolerance of human cultured cells by tardigrade-unique protein.</title>
        <authorList>
            <person name="Hashimoto T."/>
            <person name="Horikawa D.D."/>
            <person name="Saito Y."/>
            <person name="Kuwahara H."/>
            <person name="Kozuka-Hata H."/>
            <person name="Shin-I T."/>
            <person name="Minakuchi Y."/>
            <person name="Ohishi K."/>
            <person name="Motoyama A."/>
            <person name="Aizu T."/>
            <person name="Enomoto A."/>
            <person name="Kondo K."/>
            <person name="Tanaka S."/>
            <person name="Hara Y."/>
            <person name="Koshikawa S."/>
            <person name="Sagara H."/>
            <person name="Miura T."/>
            <person name="Yokobori S."/>
            <person name="Miyagawa K."/>
            <person name="Suzuki Y."/>
            <person name="Kubo T."/>
            <person name="Oyama M."/>
            <person name="Kohara Y."/>
            <person name="Fujiyama A."/>
            <person name="Arakawa K."/>
            <person name="Katayama T."/>
            <person name="Toyoda A."/>
            <person name="Kunieda T."/>
        </authorList>
    </citation>
    <scope>NUCLEOTIDE SEQUENCE [LARGE SCALE GENOMIC DNA]</scope>
    <source>
        <strain evidence="1 2">YOKOZUNA-1</strain>
    </source>
</reference>
<dbReference type="EMBL" id="BDGG01000001">
    <property type="protein sequence ID" value="GAU90768.1"/>
    <property type="molecule type" value="Genomic_DNA"/>
</dbReference>
<dbReference type="AlphaFoldDB" id="A0A1D1UX77"/>
<proteinExistence type="predicted"/>
<keyword evidence="2" id="KW-1185">Reference proteome</keyword>
<accession>A0A1D1UX77</accession>
<evidence type="ECO:0000313" key="1">
    <source>
        <dbReference type="EMBL" id="GAU90768.1"/>
    </source>
</evidence>
<organism evidence="1 2">
    <name type="scientific">Ramazzottius varieornatus</name>
    <name type="common">Water bear</name>
    <name type="synonym">Tardigrade</name>
    <dbReference type="NCBI Taxonomy" id="947166"/>
    <lineage>
        <taxon>Eukaryota</taxon>
        <taxon>Metazoa</taxon>
        <taxon>Ecdysozoa</taxon>
        <taxon>Tardigrada</taxon>
        <taxon>Eutardigrada</taxon>
        <taxon>Parachela</taxon>
        <taxon>Hypsibioidea</taxon>
        <taxon>Ramazzottiidae</taxon>
        <taxon>Ramazzottius</taxon>
    </lineage>
</organism>
<evidence type="ECO:0000313" key="2">
    <source>
        <dbReference type="Proteomes" id="UP000186922"/>
    </source>
</evidence>
<gene>
    <name evidence="1" type="primary">RvY_03142-1</name>
    <name evidence="1" type="synonym">RvY_03142.1</name>
    <name evidence="1" type="ORF">RvY_03142</name>
</gene>
<comment type="caution">
    <text evidence="1">The sequence shown here is derived from an EMBL/GenBank/DDBJ whole genome shotgun (WGS) entry which is preliminary data.</text>
</comment>